<keyword evidence="1" id="KW-0812">Transmembrane</keyword>
<evidence type="ECO:0000313" key="2">
    <source>
        <dbReference type="EMBL" id="MPY45418.1"/>
    </source>
</evidence>
<sequence length="117" mass="12673">MLDESQNTRMRGAWLPPLASTLTTLPLALFAFGYAGLSPMACDSCNGAEADRFTESFDVAFTVLSAGLVASLILLVLSWCLPWTRRYASRRGILAVGAPAMVLIAFVMFLGLVRWPS</sequence>
<protein>
    <submittedName>
        <fullName evidence="2">Uncharacterized protein</fullName>
    </submittedName>
</protein>
<comment type="caution">
    <text evidence="2">The sequence shown here is derived from an EMBL/GenBank/DDBJ whole genome shotgun (WGS) entry which is preliminary data.</text>
</comment>
<proteinExistence type="predicted"/>
<feature type="transmembrane region" description="Helical" evidence="1">
    <location>
        <begin position="12"/>
        <end position="37"/>
    </location>
</feature>
<feature type="transmembrane region" description="Helical" evidence="1">
    <location>
        <begin position="93"/>
        <end position="115"/>
    </location>
</feature>
<feature type="transmembrane region" description="Helical" evidence="1">
    <location>
        <begin position="57"/>
        <end position="81"/>
    </location>
</feature>
<keyword evidence="1" id="KW-1133">Transmembrane helix</keyword>
<gene>
    <name evidence="2" type="ORF">FNH04_37615</name>
</gene>
<dbReference type="Proteomes" id="UP000326979">
    <property type="component" value="Unassembled WGS sequence"/>
</dbReference>
<dbReference type="AlphaFoldDB" id="A0A5N8WG06"/>
<dbReference type="OrthoDB" id="4241875at2"/>
<keyword evidence="3" id="KW-1185">Reference proteome</keyword>
<evidence type="ECO:0000256" key="1">
    <source>
        <dbReference type="SAM" id="Phobius"/>
    </source>
</evidence>
<keyword evidence="1" id="KW-0472">Membrane</keyword>
<reference evidence="2 3" key="1">
    <citation type="submission" date="2019-07" db="EMBL/GenBank/DDBJ databases">
        <title>New species of Amycolatopsis and Streptomyces.</title>
        <authorList>
            <person name="Duangmal K."/>
            <person name="Teo W.F.A."/>
            <person name="Lipun K."/>
        </authorList>
    </citation>
    <scope>NUCLEOTIDE SEQUENCE [LARGE SCALE GENOMIC DNA]</scope>
    <source>
        <strain evidence="2 3">TISTR 2346</strain>
    </source>
</reference>
<dbReference type="EMBL" id="VJZE01000450">
    <property type="protein sequence ID" value="MPY45418.1"/>
    <property type="molecule type" value="Genomic_DNA"/>
</dbReference>
<organism evidence="2 3">
    <name type="scientific">Streptomyces phyllanthi</name>
    <dbReference type="NCBI Taxonomy" id="1803180"/>
    <lineage>
        <taxon>Bacteria</taxon>
        <taxon>Bacillati</taxon>
        <taxon>Actinomycetota</taxon>
        <taxon>Actinomycetes</taxon>
        <taxon>Kitasatosporales</taxon>
        <taxon>Streptomycetaceae</taxon>
        <taxon>Streptomyces</taxon>
    </lineage>
</organism>
<dbReference type="RefSeq" id="WP_152790317.1">
    <property type="nucleotide sequence ID" value="NZ_BAABEQ010000116.1"/>
</dbReference>
<evidence type="ECO:0000313" key="3">
    <source>
        <dbReference type="Proteomes" id="UP000326979"/>
    </source>
</evidence>
<name>A0A5N8WG06_9ACTN</name>
<accession>A0A5N8WG06</accession>